<accession>M2QSU4</accession>
<dbReference type="HOGENOM" id="CLU_013084_0_2_1"/>
<sequence length="261" mass="29682">MEVQLDCRKYNLALDNVEQLVVQRLFELTKLGMSGIGYKLREIGKALKSRAETIKKALEHYNALAAKLKPLREPLSWSQIVGMASLADFDLLRESREDIRWLPWAKPENRRAMNMHFNIKHAHEEIHRLNIEATCLFSAMVVEHYDFQMAIKCHAESDPALAAELEARWCLRDHINSKIAARLWQTSYLPGFSGNIVYGRRVGRQAGVTEEIPLPFWAGRPANSEVDSKSGDEAPEDTIPGMDSEQEARSFLDFVDTLGDT</sequence>
<reference evidence="2 3" key="1">
    <citation type="journal article" date="2012" name="Proc. Natl. Acad. Sci. U.S.A.">
        <title>Comparative genomics of Ceriporiopsis subvermispora and Phanerochaete chrysosporium provide insight into selective ligninolysis.</title>
        <authorList>
            <person name="Fernandez-Fueyo E."/>
            <person name="Ruiz-Duenas F.J."/>
            <person name="Ferreira P."/>
            <person name="Floudas D."/>
            <person name="Hibbett D.S."/>
            <person name="Canessa P."/>
            <person name="Larrondo L.F."/>
            <person name="James T.Y."/>
            <person name="Seelenfreund D."/>
            <person name="Lobos S."/>
            <person name="Polanco R."/>
            <person name="Tello M."/>
            <person name="Honda Y."/>
            <person name="Watanabe T."/>
            <person name="Watanabe T."/>
            <person name="Ryu J.S."/>
            <person name="Kubicek C.P."/>
            <person name="Schmoll M."/>
            <person name="Gaskell J."/>
            <person name="Hammel K.E."/>
            <person name="St John F.J."/>
            <person name="Vanden Wymelenberg A."/>
            <person name="Sabat G."/>
            <person name="Splinter BonDurant S."/>
            <person name="Syed K."/>
            <person name="Yadav J.S."/>
            <person name="Doddapaneni H."/>
            <person name="Subramanian V."/>
            <person name="Lavin J.L."/>
            <person name="Oguiza J.A."/>
            <person name="Perez G."/>
            <person name="Pisabarro A.G."/>
            <person name="Ramirez L."/>
            <person name="Santoyo F."/>
            <person name="Master E."/>
            <person name="Coutinho P.M."/>
            <person name="Henrissat B."/>
            <person name="Lombard V."/>
            <person name="Magnuson J.K."/>
            <person name="Kuees U."/>
            <person name="Hori C."/>
            <person name="Igarashi K."/>
            <person name="Samejima M."/>
            <person name="Held B.W."/>
            <person name="Barry K.W."/>
            <person name="LaButti K.M."/>
            <person name="Lapidus A."/>
            <person name="Lindquist E.A."/>
            <person name="Lucas S.M."/>
            <person name="Riley R."/>
            <person name="Salamov A.A."/>
            <person name="Hoffmeister D."/>
            <person name="Schwenk D."/>
            <person name="Hadar Y."/>
            <person name="Yarden O."/>
            <person name="de Vries R.P."/>
            <person name="Wiebenga A."/>
            <person name="Stenlid J."/>
            <person name="Eastwood D."/>
            <person name="Grigoriev I.V."/>
            <person name="Berka R.M."/>
            <person name="Blanchette R.A."/>
            <person name="Kersten P."/>
            <person name="Martinez A.T."/>
            <person name="Vicuna R."/>
            <person name="Cullen D."/>
        </authorList>
    </citation>
    <scope>NUCLEOTIDE SEQUENCE [LARGE SCALE GENOMIC DNA]</scope>
    <source>
        <strain evidence="2 3">B</strain>
    </source>
</reference>
<organism evidence="2 3">
    <name type="scientific">Ceriporiopsis subvermispora (strain B)</name>
    <name type="common">White-rot fungus</name>
    <name type="synonym">Gelatoporia subvermispora</name>
    <dbReference type="NCBI Taxonomy" id="914234"/>
    <lineage>
        <taxon>Eukaryota</taxon>
        <taxon>Fungi</taxon>
        <taxon>Dikarya</taxon>
        <taxon>Basidiomycota</taxon>
        <taxon>Agaricomycotina</taxon>
        <taxon>Agaricomycetes</taxon>
        <taxon>Polyporales</taxon>
        <taxon>Gelatoporiaceae</taxon>
        <taxon>Gelatoporia</taxon>
    </lineage>
</organism>
<evidence type="ECO:0000256" key="1">
    <source>
        <dbReference type="SAM" id="MobiDB-lite"/>
    </source>
</evidence>
<keyword evidence="3" id="KW-1185">Reference proteome</keyword>
<name>M2QSU4_CERS8</name>
<dbReference type="Proteomes" id="UP000016930">
    <property type="component" value="Unassembled WGS sequence"/>
</dbReference>
<proteinExistence type="predicted"/>
<dbReference type="STRING" id="914234.M2QSU4"/>
<feature type="region of interest" description="Disordered" evidence="1">
    <location>
        <begin position="219"/>
        <end position="247"/>
    </location>
</feature>
<protein>
    <submittedName>
        <fullName evidence="2">Uncharacterized protein</fullName>
    </submittedName>
</protein>
<gene>
    <name evidence="2" type="ORF">CERSUDRAFT_54347</name>
</gene>
<dbReference type="EMBL" id="KB445801">
    <property type="protein sequence ID" value="EMD35110.1"/>
    <property type="molecule type" value="Genomic_DNA"/>
</dbReference>
<dbReference type="OrthoDB" id="2676448at2759"/>
<evidence type="ECO:0000313" key="3">
    <source>
        <dbReference type="Proteomes" id="UP000016930"/>
    </source>
</evidence>
<dbReference type="AlphaFoldDB" id="M2QSU4"/>
<evidence type="ECO:0000313" key="2">
    <source>
        <dbReference type="EMBL" id="EMD35110.1"/>
    </source>
</evidence>